<dbReference type="Proteomes" id="UP000092555">
    <property type="component" value="Unassembled WGS sequence"/>
</dbReference>
<sequence length="455" mass="51099">MYSMISRNTSNIPPILEIPDKPTFDTFIDSSQWLLENQSLLEGLTQKYRPESLLFQKVMNSFAMMNLAEYKPSKSGVSEFDNSHLGSGEDNAKLREDLHDHDYPSSKGVGLELGLDPVSNIDLRPNSTIEQSEVIVRPSAPDQNQGSKPSRYQQKISFESIGNEERRLLFRLPSIATPETSVTSVIILKKVTNMSNYQYRPSQHTPSNLFFKNLIRGHLSQISPKKKTEEQGIFKVIRADTVMGSSGDPQGRDESKIHESHNYQPRRQSLVGKSLPPYIYDQIKSHEKFDKKEDITSFEASKEDQGDLLVSSKTGLRVISNGASGVAESTLNIQTDAEKKDCYKSVTKGKTLNHILETSLSLYHQRESNLTVSEIESNSLVGSDSIEFDVSDADREYVLPCFFAKSLEDLDGNVTYENINSEVQHEETSHIISSVMGAEEEVSISSDSVEMRLFH</sequence>
<dbReference type="RefSeq" id="XP_018713367.1">
    <property type="nucleotide sequence ID" value="XM_018855408.1"/>
</dbReference>
<name>A0A1A0HFV7_9ASCO</name>
<feature type="compositionally biased region" description="Polar residues" evidence="1">
    <location>
        <begin position="141"/>
        <end position="153"/>
    </location>
</feature>
<evidence type="ECO:0000313" key="3">
    <source>
        <dbReference type="Proteomes" id="UP000092555"/>
    </source>
</evidence>
<gene>
    <name evidence="2" type="ORF">METBIDRAFT_29464</name>
</gene>
<feature type="region of interest" description="Disordered" evidence="1">
    <location>
        <begin position="240"/>
        <end position="268"/>
    </location>
</feature>
<organism evidence="2 3">
    <name type="scientific">Metschnikowia bicuspidata var. bicuspidata NRRL YB-4993</name>
    <dbReference type="NCBI Taxonomy" id="869754"/>
    <lineage>
        <taxon>Eukaryota</taxon>
        <taxon>Fungi</taxon>
        <taxon>Dikarya</taxon>
        <taxon>Ascomycota</taxon>
        <taxon>Saccharomycotina</taxon>
        <taxon>Pichiomycetes</taxon>
        <taxon>Metschnikowiaceae</taxon>
        <taxon>Metschnikowia</taxon>
    </lineage>
</organism>
<protein>
    <submittedName>
        <fullName evidence="2">Uncharacterized protein</fullName>
    </submittedName>
</protein>
<evidence type="ECO:0000256" key="1">
    <source>
        <dbReference type="SAM" id="MobiDB-lite"/>
    </source>
</evidence>
<comment type="caution">
    <text evidence="2">The sequence shown here is derived from an EMBL/GenBank/DDBJ whole genome shotgun (WGS) entry which is preliminary data.</text>
</comment>
<reference evidence="2 3" key="1">
    <citation type="submission" date="2016-05" db="EMBL/GenBank/DDBJ databases">
        <title>Comparative genomics of biotechnologically important yeasts.</title>
        <authorList>
            <consortium name="DOE Joint Genome Institute"/>
            <person name="Riley R."/>
            <person name="Haridas S."/>
            <person name="Wolfe K.H."/>
            <person name="Lopes M.R."/>
            <person name="Hittinger C.T."/>
            <person name="Goker M."/>
            <person name="Salamov A."/>
            <person name="Wisecaver J."/>
            <person name="Long T.M."/>
            <person name="Aerts A.L."/>
            <person name="Barry K."/>
            <person name="Choi C."/>
            <person name="Clum A."/>
            <person name="Coughlan A.Y."/>
            <person name="Deshpande S."/>
            <person name="Douglass A.P."/>
            <person name="Hanson S.J."/>
            <person name="Klenk H.-P."/>
            <person name="LaButti K."/>
            <person name="Lapidus A."/>
            <person name="Lindquist E."/>
            <person name="Lipzen A."/>
            <person name="Meier-kolthoff J.P."/>
            <person name="Ohm R.A."/>
            <person name="Otillar R.P."/>
            <person name="Pangilinan J."/>
            <person name="Peng Y."/>
            <person name="Rokas A."/>
            <person name="Rosa C.A."/>
            <person name="Scheuner C."/>
            <person name="Sibirny A.A."/>
            <person name="Slot J.C."/>
            <person name="Stielow J.B."/>
            <person name="Sun H."/>
            <person name="Kurtzman C.P."/>
            <person name="Blackwell M."/>
            <person name="Grigoriev I.V."/>
            <person name="Jeffries T.W."/>
        </authorList>
    </citation>
    <scope>NUCLEOTIDE SEQUENCE [LARGE SCALE GENOMIC DNA]</scope>
    <source>
        <strain evidence="2 3">NRRL YB-4993</strain>
    </source>
</reference>
<accession>A0A1A0HFV7</accession>
<dbReference type="GeneID" id="30028384"/>
<proteinExistence type="predicted"/>
<dbReference type="EMBL" id="LXTC01000001">
    <property type="protein sequence ID" value="OBA22886.1"/>
    <property type="molecule type" value="Genomic_DNA"/>
</dbReference>
<feature type="region of interest" description="Disordered" evidence="1">
    <location>
        <begin position="129"/>
        <end position="153"/>
    </location>
</feature>
<feature type="compositionally biased region" description="Basic and acidic residues" evidence="1">
    <location>
        <begin position="250"/>
        <end position="261"/>
    </location>
</feature>
<keyword evidence="3" id="KW-1185">Reference proteome</keyword>
<dbReference type="OrthoDB" id="4087010at2759"/>
<dbReference type="AlphaFoldDB" id="A0A1A0HFV7"/>
<evidence type="ECO:0000313" key="2">
    <source>
        <dbReference type="EMBL" id="OBA22886.1"/>
    </source>
</evidence>